<dbReference type="Pfam" id="PF18271">
    <property type="entry name" value="GH131_N"/>
    <property type="match status" value="1"/>
</dbReference>
<dbReference type="GeneID" id="54587785"/>
<name>A0A6A6I3S4_9PLEO</name>
<evidence type="ECO:0000313" key="2">
    <source>
        <dbReference type="EMBL" id="KAF2244829.1"/>
    </source>
</evidence>
<evidence type="ECO:0000313" key="3">
    <source>
        <dbReference type="Proteomes" id="UP000800094"/>
    </source>
</evidence>
<dbReference type="InterPro" id="IPR041524">
    <property type="entry name" value="GH131_N"/>
</dbReference>
<dbReference type="Gene3D" id="2.60.120.1160">
    <property type="match status" value="1"/>
</dbReference>
<evidence type="ECO:0000259" key="1">
    <source>
        <dbReference type="Pfam" id="PF18271"/>
    </source>
</evidence>
<proteinExistence type="predicted"/>
<dbReference type="GO" id="GO:0016787">
    <property type="term" value="F:hydrolase activity"/>
    <property type="evidence" value="ECO:0007669"/>
    <property type="project" value="UniProtKB-KW"/>
</dbReference>
<protein>
    <submittedName>
        <fullName evidence="2">Glycoside hydrolase family 131 protein</fullName>
    </submittedName>
</protein>
<feature type="domain" description="Glycoside hydrolase 131 catalytic N-terminal" evidence="1">
    <location>
        <begin position="30"/>
        <end position="297"/>
    </location>
</feature>
<keyword evidence="2" id="KW-0378">Hydrolase</keyword>
<dbReference type="EMBL" id="ML987202">
    <property type="protein sequence ID" value="KAF2244829.1"/>
    <property type="molecule type" value="Genomic_DNA"/>
</dbReference>
<accession>A0A6A6I3S4</accession>
<dbReference type="RefSeq" id="XP_033679833.1">
    <property type="nucleotide sequence ID" value="XM_033834455.1"/>
</dbReference>
<dbReference type="AlphaFoldDB" id="A0A6A6I3S4"/>
<dbReference type="PANTHER" id="PTHR34612:SF4">
    <property type="entry name" value="GLYCOSIDE HYDROLASE 131 CATALYTIC N-TERMINAL DOMAIN-CONTAINING PROTEIN"/>
    <property type="match status" value="1"/>
</dbReference>
<keyword evidence="3" id="KW-1185">Reference proteome</keyword>
<dbReference type="PANTHER" id="PTHR34612">
    <property type="entry name" value="GH131_N DOMAIN-CONTAINING PROTEIN"/>
    <property type="match status" value="1"/>
</dbReference>
<sequence length="301" mass="33123">MRLSQAIPFAALASATPLLYRHDNAIKCPIIFDGRIPHNLTLASFDSAATSPYSPDYVKGENLTWSSILLLPNITAPSRFDDPVLHKSFEVTINDRSLFRSGQGLQLGFRRAGLLLKDDVNDAGADAADKGVATFHWSVRQDRARALNLSHEYMNVWHEKADYSGNQFTFVGGVVLPVDGGDGLDTREERESWKVQDAKNRFVFRTPILGDEWQNFAVRLDYGESTMQVFYSEGVEPLKNVTATFPNDNSGGGQLQLGIAKKPTETETVVWDGYQELIPGGEGQIYGGVFVEDSAAGCVSL</sequence>
<reference evidence="2" key="1">
    <citation type="journal article" date="2020" name="Stud. Mycol.">
        <title>101 Dothideomycetes genomes: a test case for predicting lifestyles and emergence of pathogens.</title>
        <authorList>
            <person name="Haridas S."/>
            <person name="Albert R."/>
            <person name="Binder M."/>
            <person name="Bloem J."/>
            <person name="Labutti K."/>
            <person name="Salamov A."/>
            <person name="Andreopoulos B."/>
            <person name="Baker S."/>
            <person name="Barry K."/>
            <person name="Bills G."/>
            <person name="Bluhm B."/>
            <person name="Cannon C."/>
            <person name="Castanera R."/>
            <person name="Culley D."/>
            <person name="Daum C."/>
            <person name="Ezra D."/>
            <person name="Gonzalez J."/>
            <person name="Henrissat B."/>
            <person name="Kuo A."/>
            <person name="Liang C."/>
            <person name="Lipzen A."/>
            <person name="Lutzoni F."/>
            <person name="Magnuson J."/>
            <person name="Mondo S."/>
            <person name="Nolan M."/>
            <person name="Ohm R."/>
            <person name="Pangilinan J."/>
            <person name="Park H.-J."/>
            <person name="Ramirez L."/>
            <person name="Alfaro M."/>
            <person name="Sun H."/>
            <person name="Tritt A."/>
            <person name="Yoshinaga Y."/>
            <person name="Zwiers L.-H."/>
            <person name="Turgeon B."/>
            <person name="Goodwin S."/>
            <person name="Spatafora J."/>
            <person name="Crous P."/>
            <person name="Grigoriev I."/>
        </authorList>
    </citation>
    <scope>NUCLEOTIDE SEQUENCE</scope>
    <source>
        <strain evidence="2">CBS 122368</strain>
    </source>
</reference>
<gene>
    <name evidence="2" type="ORF">BU26DRAFT_579561</name>
</gene>
<dbReference type="OrthoDB" id="5283326at2759"/>
<dbReference type="Proteomes" id="UP000800094">
    <property type="component" value="Unassembled WGS sequence"/>
</dbReference>
<organism evidence="2 3">
    <name type="scientific">Trematosphaeria pertusa</name>
    <dbReference type="NCBI Taxonomy" id="390896"/>
    <lineage>
        <taxon>Eukaryota</taxon>
        <taxon>Fungi</taxon>
        <taxon>Dikarya</taxon>
        <taxon>Ascomycota</taxon>
        <taxon>Pezizomycotina</taxon>
        <taxon>Dothideomycetes</taxon>
        <taxon>Pleosporomycetidae</taxon>
        <taxon>Pleosporales</taxon>
        <taxon>Massarineae</taxon>
        <taxon>Trematosphaeriaceae</taxon>
        <taxon>Trematosphaeria</taxon>
    </lineage>
</organism>